<dbReference type="Proteomes" id="UP000481033">
    <property type="component" value="Unassembled WGS sequence"/>
</dbReference>
<reference evidence="3 4" key="1">
    <citation type="journal article" date="2020" name="Microb. Ecol.">
        <title>Ecogenomics of the Marine Benthic Filamentous Cyanobacterium Adonisia.</title>
        <authorList>
            <person name="Walter J.M."/>
            <person name="Coutinho F.H."/>
            <person name="Leomil L."/>
            <person name="Hargreaves P.I."/>
            <person name="Campeao M.E."/>
            <person name="Vieira V.V."/>
            <person name="Silva B.S."/>
            <person name="Fistarol G.O."/>
            <person name="Salomon P.S."/>
            <person name="Sawabe T."/>
            <person name="Mino S."/>
            <person name="Hosokawa M."/>
            <person name="Miyashita H."/>
            <person name="Maruyama F."/>
            <person name="van Verk M.C."/>
            <person name="Dutilh B.E."/>
            <person name="Thompson C.C."/>
            <person name="Thompson F.L."/>
        </authorList>
    </citation>
    <scope>NUCLEOTIDE SEQUENCE [LARGE SCALE GENOMIC DNA]</scope>
    <source>
        <strain evidence="3 4">CCMR0081</strain>
    </source>
</reference>
<evidence type="ECO:0000259" key="2">
    <source>
        <dbReference type="Pfam" id="PF20028"/>
    </source>
</evidence>
<protein>
    <submittedName>
        <fullName evidence="3">Serine protease</fullName>
    </submittedName>
</protein>
<dbReference type="RefSeq" id="WP_163695820.1">
    <property type="nucleotide sequence ID" value="NZ_QXHD01000003.1"/>
</dbReference>
<feature type="domain" description="vWA-MoxR associated protein middle region 1" evidence="1">
    <location>
        <begin position="229"/>
        <end position="335"/>
    </location>
</feature>
<dbReference type="InterPro" id="IPR045450">
    <property type="entry name" value="VMAP_C"/>
</dbReference>
<dbReference type="GO" id="GO:0008233">
    <property type="term" value="F:peptidase activity"/>
    <property type="evidence" value="ECO:0007669"/>
    <property type="project" value="UniProtKB-KW"/>
</dbReference>
<keyword evidence="3" id="KW-0645">Protease</keyword>
<dbReference type="EMBL" id="QXHD01000003">
    <property type="protein sequence ID" value="NEZ54306.1"/>
    <property type="molecule type" value="Genomic_DNA"/>
</dbReference>
<proteinExistence type="predicted"/>
<name>A0A6M0RDL1_9CYAN</name>
<dbReference type="InterPro" id="IPR009003">
    <property type="entry name" value="Peptidase_S1_PA"/>
</dbReference>
<accession>A0A6M0RDL1</accession>
<evidence type="ECO:0000313" key="3">
    <source>
        <dbReference type="EMBL" id="NEZ54306.1"/>
    </source>
</evidence>
<dbReference type="Pfam" id="PF19963">
    <property type="entry name" value="VMAP-M1"/>
    <property type="match status" value="1"/>
</dbReference>
<keyword evidence="3" id="KW-0378">Hydrolase</keyword>
<gene>
    <name evidence="3" type="ORF">DXZ20_01040</name>
</gene>
<evidence type="ECO:0000259" key="1">
    <source>
        <dbReference type="Pfam" id="PF19963"/>
    </source>
</evidence>
<dbReference type="Gene3D" id="2.40.10.120">
    <property type="match status" value="1"/>
</dbReference>
<dbReference type="InterPro" id="IPR045440">
    <property type="entry name" value="VMAP-M1"/>
</dbReference>
<dbReference type="AlphaFoldDB" id="A0A6M0RDL1"/>
<comment type="caution">
    <text evidence="3">The sequence shown here is derived from an EMBL/GenBank/DDBJ whole genome shotgun (WGS) entry which is preliminary data.</text>
</comment>
<evidence type="ECO:0000313" key="4">
    <source>
        <dbReference type="Proteomes" id="UP000481033"/>
    </source>
</evidence>
<organism evidence="3 4">
    <name type="scientific">Adonisia turfae CCMR0081</name>
    <dbReference type="NCBI Taxonomy" id="2292702"/>
    <lineage>
        <taxon>Bacteria</taxon>
        <taxon>Bacillati</taxon>
        <taxon>Cyanobacteriota</taxon>
        <taxon>Adonisia</taxon>
        <taxon>Adonisia turfae</taxon>
    </lineage>
</organism>
<dbReference type="SUPFAM" id="SSF50494">
    <property type="entry name" value="Trypsin-like serine proteases"/>
    <property type="match status" value="1"/>
</dbReference>
<dbReference type="GO" id="GO:0006508">
    <property type="term" value="P:proteolysis"/>
    <property type="evidence" value="ECO:0007669"/>
    <property type="project" value="UniProtKB-KW"/>
</dbReference>
<dbReference type="Pfam" id="PF20028">
    <property type="entry name" value="VMAP-C"/>
    <property type="match status" value="1"/>
</dbReference>
<sequence length="608" mass="66761">MAGGSRRLDQTYKRAIARIHGKSNKVIGTGFLVDGGVITCAHVVRDALRLGRDQAAPLGAKVVVSFPFSASKRPISAEVKIYEYCKEDDRDREDVAGLILLDPLPEGTSPIRRIEAHGLENSFRVYGFPEKRAAGREATGRFMAELADGLVQIIGKDGFSIQAGFSGSAIWDEQVAAVVGMTVAVETEEENADIGFMVPVVPLVEVQRQLGCLALVQLLTVDDKGLAAQIEAATNQAYDLCSPEGWVVPDGVEEKLRSLQEVPLADDDYEAIYRFVALLIQPELGLAKNLRTRLQHWLEPKVETWKMLLEQAKTQLTQIQANQAAITESLLLIAVTPVSGDEYPVQALFMSDVAKYDPICGDGGQPVKAPARFDEVVTVETLPNVVRACVAEVSQKPHHDLMIHLILPLELIHQGCDRTFLEKPNRYIPDIRLGVKHRFVVRIAERLDPPLWREFGKDWQRKWADLQKLQGTKGCPAFICGDPVLDNPASLFAKLQHAKSLGFKLIKVCTDESYPDVFGAVMAAGIPAAVWLRSDAFCAELDAVDKVDQLLACKMTTLPDVVKQVRADAIANASAEDAHIGHHLSLLWDDPNLVHPSAHPANHMSLGR</sequence>
<feature type="domain" description="vWA-MoxR associated protein C-terminal" evidence="2">
    <location>
        <begin position="364"/>
        <end position="591"/>
    </location>
</feature>
<keyword evidence="4" id="KW-1185">Reference proteome</keyword>